<organism evidence="3 4">
    <name type="scientific">Pontibacillus yanchengensis Y32</name>
    <dbReference type="NCBI Taxonomy" id="1385514"/>
    <lineage>
        <taxon>Bacteria</taxon>
        <taxon>Bacillati</taxon>
        <taxon>Bacillota</taxon>
        <taxon>Bacilli</taxon>
        <taxon>Bacillales</taxon>
        <taxon>Bacillaceae</taxon>
        <taxon>Pontibacillus</taxon>
    </lineage>
</organism>
<dbReference type="EMBL" id="AVBF01000085">
    <property type="protein sequence ID" value="KGP71089.1"/>
    <property type="molecule type" value="Genomic_DNA"/>
</dbReference>
<evidence type="ECO:0000259" key="2">
    <source>
        <dbReference type="Pfam" id="PF13115"/>
    </source>
</evidence>
<evidence type="ECO:0000313" key="3">
    <source>
        <dbReference type="EMBL" id="KGP71089.1"/>
    </source>
</evidence>
<dbReference type="Pfam" id="PF13115">
    <property type="entry name" value="YtkA"/>
    <property type="match status" value="1"/>
</dbReference>
<proteinExistence type="predicted"/>
<keyword evidence="4" id="KW-1185">Reference proteome</keyword>
<name>A0A0A2T6F6_9BACI</name>
<dbReference type="Proteomes" id="UP000030147">
    <property type="component" value="Unassembled WGS sequence"/>
</dbReference>
<protein>
    <recommendedName>
        <fullName evidence="2">YtkA-like domain-containing protein</fullName>
    </recommendedName>
</protein>
<dbReference type="InterPro" id="IPR032693">
    <property type="entry name" value="YtkA-like_dom"/>
</dbReference>
<evidence type="ECO:0000256" key="1">
    <source>
        <dbReference type="SAM" id="SignalP"/>
    </source>
</evidence>
<feature type="signal peptide" evidence="1">
    <location>
        <begin position="1"/>
        <end position="17"/>
    </location>
</feature>
<dbReference type="RefSeq" id="WP_036823952.1">
    <property type="nucleotide sequence ID" value="NZ_AVBF01000085.1"/>
</dbReference>
<dbReference type="eggNOG" id="ENOG5030CGV">
    <property type="taxonomic scope" value="Bacteria"/>
</dbReference>
<dbReference type="STRING" id="1385514.N782_21770"/>
<reference evidence="3 4" key="1">
    <citation type="journal article" date="2015" name="Stand. Genomic Sci.">
        <title>High quality draft genome sequence of the moderately halophilic bacterium Pontibacillus yanchengensis Y32(T) and comparison among Pontibacillus genomes.</title>
        <authorList>
            <person name="Huang J."/>
            <person name="Qiao Z.X."/>
            <person name="Tang J.W."/>
            <person name="Wang G."/>
        </authorList>
    </citation>
    <scope>NUCLEOTIDE SEQUENCE [LARGE SCALE GENOMIC DNA]</scope>
    <source>
        <strain evidence="3 4">Y32</strain>
    </source>
</reference>
<keyword evidence="1" id="KW-0732">Signal</keyword>
<sequence>MKKQMCLGMMLFVLLLAACESKPSSGEATKSDNIKIKVMTVPEDIKPGEVSTLQAKVTMDGEKVNDTEKVEFTLWQEGSNEHQQRESKMQGKGIYSFQHTFEEKGIYNLSVRVTANGTHKKVQEKLEVGEVNAEEKEES</sequence>
<comment type="caution">
    <text evidence="3">The sequence shown here is derived from an EMBL/GenBank/DDBJ whole genome shotgun (WGS) entry which is preliminary data.</text>
</comment>
<feature type="domain" description="YtkA-like" evidence="2">
    <location>
        <begin position="30"/>
        <end position="111"/>
    </location>
</feature>
<gene>
    <name evidence="3" type="ORF">N782_21770</name>
</gene>
<feature type="chain" id="PRO_5039179291" description="YtkA-like domain-containing protein" evidence="1">
    <location>
        <begin position="18"/>
        <end position="139"/>
    </location>
</feature>
<dbReference type="AlphaFoldDB" id="A0A0A2T6F6"/>
<accession>A0A0A2T6F6</accession>
<dbReference type="OrthoDB" id="2679563at2"/>
<dbReference type="PROSITE" id="PS51257">
    <property type="entry name" value="PROKAR_LIPOPROTEIN"/>
    <property type="match status" value="1"/>
</dbReference>
<evidence type="ECO:0000313" key="4">
    <source>
        <dbReference type="Proteomes" id="UP000030147"/>
    </source>
</evidence>